<name>A0A8H4UG47_9HYPO</name>
<dbReference type="GO" id="GO:0043041">
    <property type="term" value="P:amino acid activation for nonribosomal peptide biosynthetic process"/>
    <property type="evidence" value="ECO:0007669"/>
    <property type="project" value="TreeGrafter"/>
</dbReference>
<dbReference type="Pfam" id="PF00550">
    <property type="entry name" value="PP-binding"/>
    <property type="match status" value="2"/>
</dbReference>
<organism evidence="6 7">
    <name type="scientific">Fusarium zealandicum</name>
    <dbReference type="NCBI Taxonomy" id="1053134"/>
    <lineage>
        <taxon>Eukaryota</taxon>
        <taxon>Fungi</taxon>
        <taxon>Dikarya</taxon>
        <taxon>Ascomycota</taxon>
        <taxon>Pezizomycotina</taxon>
        <taxon>Sordariomycetes</taxon>
        <taxon>Hypocreomycetidae</taxon>
        <taxon>Hypocreales</taxon>
        <taxon>Nectriaceae</taxon>
        <taxon>Fusarium</taxon>
        <taxon>Fusarium staphyleae species complex</taxon>
    </lineage>
</organism>
<dbReference type="SUPFAM" id="SSF47336">
    <property type="entry name" value="ACP-like"/>
    <property type="match status" value="2"/>
</dbReference>
<dbReference type="CDD" id="cd05918">
    <property type="entry name" value="A_NRPS_SidN3_like"/>
    <property type="match status" value="1"/>
</dbReference>
<dbReference type="InterPro" id="IPR036736">
    <property type="entry name" value="ACP-like_sf"/>
</dbReference>
<dbReference type="FunFam" id="3.30.300.30:FF:000015">
    <property type="entry name" value="Nonribosomal peptide synthase SidD"/>
    <property type="match status" value="1"/>
</dbReference>
<dbReference type="EMBL" id="JABEYC010000637">
    <property type="protein sequence ID" value="KAF4975480.1"/>
    <property type="molecule type" value="Genomic_DNA"/>
</dbReference>
<evidence type="ECO:0000313" key="6">
    <source>
        <dbReference type="EMBL" id="KAF4975480.1"/>
    </source>
</evidence>
<dbReference type="InterPro" id="IPR045851">
    <property type="entry name" value="AMP-bd_C_sf"/>
</dbReference>
<gene>
    <name evidence="6" type="ORF">FZEAL_7743</name>
</gene>
<dbReference type="PROSITE" id="PS50075">
    <property type="entry name" value="CARRIER"/>
    <property type="match status" value="2"/>
</dbReference>
<dbReference type="Pfam" id="PF00501">
    <property type="entry name" value="AMP-binding"/>
    <property type="match status" value="1"/>
</dbReference>
<dbReference type="PANTHER" id="PTHR45527">
    <property type="entry name" value="NONRIBOSOMAL PEPTIDE SYNTHETASE"/>
    <property type="match status" value="1"/>
</dbReference>
<dbReference type="GO" id="GO:0031177">
    <property type="term" value="F:phosphopantetheine binding"/>
    <property type="evidence" value="ECO:0007669"/>
    <property type="project" value="InterPro"/>
</dbReference>
<dbReference type="Pfam" id="PF00668">
    <property type="entry name" value="Condensation"/>
    <property type="match status" value="2"/>
</dbReference>
<feature type="domain" description="Carrier" evidence="5">
    <location>
        <begin position="768"/>
        <end position="844"/>
    </location>
</feature>
<dbReference type="FunFam" id="3.30.559.30:FF:000003">
    <property type="entry name" value="Nonribosomal peptide synthase SidD"/>
    <property type="match status" value="1"/>
</dbReference>
<dbReference type="InterPro" id="IPR020806">
    <property type="entry name" value="PKS_PP-bd"/>
</dbReference>
<dbReference type="Proteomes" id="UP000635477">
    <property type="component" value="Unassembled WGS sequence"/>
</dbReference>
<dbReference type="FunFam" id="3.40.50.12780:FF:000014">
    <property type="entry name" value="Nonribosomal peptide synthetase 1"/>
    <property type="match status" value="1"/>
</dbReference>
<dbReference type="Gene3D" id="3.40.50.12780">
    <property type="entry name" value="N-terminal domain of ligase-like"/>
    <property type="match status" value="1"/>
</dbReference>
<evidence type="ECO:0000313" key="7">
    <source>
        <dbReference type="Proteomes" id="UP000635477"/>
    </source>
</evidence>
<dbReference type="SUPFAM" id="SSF56801">
    <property type="entry name" value="Acetyl-CoA synthetase-like"/>
    <property type="match status" value="2"/>
</dbReference>
<dbReference type="NCBIfam" id="TIGR01733">
    <property type="entry name" value="AA-adenyl-dom"/>
    <property type="match status" value="1"/>
</dbReference>
<dbReference type="InterPro" id="IPR023213">
    <property type="entry name" value="CAT-like_dom_sf"/>
</dbReference>
<dbReference type="InterPro" id="IPR010071">
    <property type="entry name" value="AA_adenyl_dom"/>
</dbReference>
<dbReference type="PROSITE" id="PS00012">
    <property type="entry name" value="PHOSPHOPANTETHEINE"/>
    <property type="match status" value="1"/>
</dbReference>
<dbReference type="InterPro" id="IPR020845">
    <property type="entry name" value="AMP-binding_CS"/>
</dbReference>
<feature type="domain" description="Carrier" evidence="5">
    <location>
        <begin position="1564"/>
        <end position="1640"/>
    </location>
</feature>
<dbReference type="Gene3D" id="3.30.559.30">
    <property type="entry name" value="Nonribosomal peptide synthetase, condensation domain"/>
    <property type="match status" value="2"/>
</dbReference>
<dbReference type="GO" id="GO:0005737">
    <property type="term" value="C:cytoplasm"/>
    <property type="evidence" value="ECO:0007669"/>
    <property type="project" value="TreeGrafter"/>
</dbReference>
<reference evidence="6" key="2">
    <citation type="submission" date="2020-05" db="EMBL/GenBank/DDBJ databases">
        <authorList>
            <person name="Kim H.-S."/>
            <person name="Proctor R.H."/>
            <person name="Brown D.W."/>
        </authorList>
    </citation>
    <scope>NUCLEOTIDE SEQUENCE</scope>
    <source>
        <strain evidence="6">NRRL 22465</strain>
    </source>
</reference>
<dbReference type="GO" id="GO:0044550">
    <property type="term" value="P:secondary metabolite biosynthetic process"/>
    <property type="evidence" value="ECO:0007669"/>
    <property type="project" value="TreeGrafter"/>
</dbReference>
<dbReference type="PANTHER" id="PTHR45527:SF3">
    <property type="entry name" value="SIDEROPHORE SYNTHETASE (EUROFUNG)"/>
    <property type="match status" value="1"/>
</dbReference>
<dbReference type="InterPro" id="IPR001242">
    <property type="entry name" value="Condensation_dom"/>
</dbReference>
<dbReference type="FunFam" id="1.10.1200.10:FF:000005">
    <property type="entry name" value="Nonribosomal peptide synthetase 1"/>
    <property type="match status" value="1"/>
</dbReference>
<dbReference type="InterPro" id="IPR009081">
    <property type="entry name" value="PP-bd_ACP"/>
</dbReference>
<comment type="similarity">
    <text evidence="4">Belongs to the NRP synthetase family.</text>
</comment>
<dbReference type="Gene3D" id="3.30.559.10">
    <property type="entry name" value="Chloramphenicol acetyltransferase-like domain"/>
    <property type="match status" value="2"/>
</dbReference>
<dbReference type="PROSITE" id="PS00455">
    <property type="entry name" value="AMP_BINDING"/>
    <property type="match status" value="1"/>
</dbReference>
<evidence type="ECO:0000256" key="2">
    <source>
        <dbReference type="ARBA" id="ARBA00022553"/>
    </source>
</evidence>
<evidence type="ECO:0000256" key="3">
    <source>
        <dbReference type="ARBA" id="ARBA00022598"/>
    </source>
</evidence>
<dbReference type="Gene3D" id="1.10.1200.10">
    <property type="entry name" value="ACP-like"/>
    <property type="match status" value="2"/>
</dbReference>
<keyword evidence="3" id="KW-0436">Ligase</keyword>
<dbReference type="SUPFAM" id="SSF52777">
    <property type="entry name" value="CoA-dependent acyltransferases"/>
    <property type="match status" value="4"/>
</dbReference>
<reference evidence="6" key="1">
    <citation type="journal article" date="2020" name="BMC Genomics">
        <title>Correction to: Identification and distribution of gene clusters required for synthesis of sphingolipid metabolism inhibitors in diverse species of the filamentous fungus Fusarium.</title>
        <authorList>
            <person name="Kim H.S."/>
            <person name="Lohmar J.M."/>
            <person name="Busman M."/>
            <person name="Brown D.W."/>
            <person name="Naumann T.A."/>
            <person name="Divon H.H."/>
            <person name="Lysoe E."/>
            <person name="Uhlig S."/>
            <person name="Proctor R.H."/>
        </authorList>
    </citation>
    <scope>NUCLEOTIDE SEQUENCE</scope>
    <source>
        <strain evidence="6">NRRL 22465</strain>
    </source>
</reference>
<dbReference type="SMART" id="SM00823">
    <property type="entry name" value="PKS_PP"/>
    <property type="match status" value="2"/>
</dbReference>
<keyword evidence="7" id="KW-1185">Reference proteome</keyword>
<dbReference type="Pfam" id="PF24895">
    <property type="entry name" value="SIDD_N"/>
    <property type="match status" value="1"/>
</dbReference>
<dbReference type="Gene3D" id="3.30.300.30">
    <property type="match status" value="1"/>
</dbReference>
<comment type="caution">
    <text evidence="6">The sequence shown here is derived from an EMBL/GenBank/DDBJ whole genome shotgun (WGS) entry which is preliminary data.</text>
</comment>
<keyword evidence="1" id="KW-0596">Phosphopantetheine</keyword>
<evidence type="ECO:0000259" key="5">
    <source>
        <dbReference type="PROSITE" id="PS50075"/>
    </source>
</evidence>
<sequence>MVHETNVSECQAPHMEPTQAKGVRYDIPVLRDLQQSNYEIEALLLAWTLHLYRQSHGDHVQYTWGLCEKGSSAGRAFELNTSRLQWNADDPVSTALDVIRGYLRQQLQSESALEADRYTFFLNDEFAPGDAYSHANEQGDLSMTWGNVQLQAVIEGDAIWLRPFWREPVGAEFLANHFAGSLVEILNTTLTDSTALLKSVLPLGELDGSVIWGWNKHLPEDQNVCIHELIAEQVRKRPDAPAICSWDGDLSYGEMDRQSTLLAHHLINLGVKVGDIVPCCFEKSRWTTVAVMGIAKAGAAFVLMDPSQPIQRRQVMATQVNATHILTSKDQAPHGLEIAPEAQHIIVDQPMVDSLEQSTESSQEMLPKVPADALLYIIFTSGSTGTPKGVMLNHATYSASALARSAAIGYSGISRSLDFTSYAFDVSVDSILCTLLQGGCLCIPTDMDRVNDLSGAIRRLKVNMVNITPSVARILDPDIIPSLNSLGIGGESCSAGDISIWGQHTRIVVGYGPAECTIGCTVNPSAAGKPYVSIGSGTGAVIWLVDPENHDELVPVGAIGELLVEGPIVGQGYLGDPEKTAAAFIHDPKFLVEGGGGVPGRAGRLYKTGDLVRYDPDGENGFVFVGRKDTQIKLRGQRVELGEIEHHIKNLLPAGSEVVAEIIAPRNQNKESMLVAFIADRDAAKDVTGDAQQIDFPPRLKEGVDSLNERLSKVLPVYMVPAAYIGLSKIPMLVSGKTDRKSLRALGAEISASLHNSSASEEDTPIREPESEPELFLRDSWCRLLGLESKQVSTTHNFFMLGGESVLAMKLVPLIRELGYTLSVADVFNYPVLSDMAKAMQRGDVSKQEDMIVAPFSLLKPDMDRNALSVEAAEQCGCEASSIEDIYPCAPMQEIHMAFYTRSKDNYIAQRVADIPESSSIAQLKSAWATVYRESAILRTRIVEFKQVGFMQVVVNEEMPWQQSSSSLEEFLDRDKTEPMSPGAPLSRFALVHDEALNKRYFVWTAHHAIYDGWSTDLIVEHARAAYKGLEVSRPAEFKHFVRYLSEPSRESSKDYWRAQLAGATGPQFPSLPSRSYIPEPDSLAERFISVEKSVRSEITIATIIRAAWALVASQYSMSDDVVVGETFMGRTIPLPGAELIEGPILATVPVRTRLDRTTSIQDFLRSIQEQSIVRAAHEHLGIQHIRRLSDDAQIACEVTMGLVVQPQDPDPSETEHDELPSFRGGDAALEALHFNSYPLMLACSLQQGGFRLLASFDSQLLTPTQVHRVLAQFDCAVNQLRDDTTRSLSDITTLSDEELDHIWEVNRQGPIPPSDISKYLTSGDAYPTIQYTTWVAHPSNVNLLMPIGAVGELLLEGAAPGDGADVVDAPDWLRHGSDGHPGRQGKLYRTGDLVKYADDMSLVFVGRKDAMTNIDGHVVNLTATDIELKRLLPENIKASSQLILPKGSTSQTPMVIAFIQESPSKEARAVNLDLNGEHSSLPLAQTISVELATALIGLNKAMVETLPPYAIPSICIPMSKTTAGGQPVDIKSLKGLADQVTLALVLDLRRSFATIRKTIAESTTLTTKEQVLRSSWASFLNVEEEKLSLDDNFFRLGGDSIVAMRMVSALRQVGYRLSVASIFQNMQLRGMANALVEIPTESVKPAKEYSPFSLANLQDVDGFLSESVRPYLADSTWKIQDVLPATDPQQRDVKSTVFGPRSTVQYNMLYLEQSIDTSRLLESFQYLVTHHPILRTVFVQHNEQVLQVVLEDMKAPVTEKNIEGPIDSACKELATEDVGVDAAFAFGAPFLHLFILRGEKENALMIRVSHAQYDGVSLPELLRQLELRYRGLEIPESTPFTSFLQSVENTKSDNVNFWRKTLQGSSLTEIVPPADPSSKTAFMTKAVDVSGSSPDNTFAMLLTAAWAKVQAQFLSVSDVTFGSIVSGRDVDIAGADSIMGPCYQYMPVRVKFESDWTATQLLEFVRTQYLEGSQRATLGFQDIVQECTSWPSSTNFYGSFVNHLNREFFDSIPFAGTQCRVDYIIPTPEPPAPPRVVSFVEFGKTHVGIEADEDRREFWEARLEELAAVVEGFVKNPQALV</sequence>
<dbReference type="InterPro" id="IPR006162">
    <property type="entry name" value="Ppantetheine_attach_site"/>
</dbReference>
<dbReference type="CDD" id="cd19545">
    <property type="entry name" value="FUM14_C_NRPS-like"/>
    <property type="match status" value="1"/>
</dbReference>
<evidence type="ECO:0000256" key="1">
    <source>
        <dbReference type="ARBA" id="ARBA00022450"/>
    </source>
</evidence>
<dbReference type="InterPro" id="IPR000873">
    <property type="entry name" value="AMP-dep_synth/lig_dom"/>
</dbReference>
<accession>A0A8H4UG47</accession>
<protein>
    <recommendedName>
        <fullName evidence="5">Carrier domain-containing protein</fullName>
    </recommendedName>
</protein>
<dbReference type="OrthoDB" id="416786at2759"/>
<dbReference type="InterPro" id="IPR056896">
    <property type="entry name" value="SIDD_N"/>
</dbReference>
<dbReference type="CDD" id="cd19542">
    <property type="entry name" value="CT_NRPS-like"/>
    <property type="match status" value="1"/>
</dbReference>
<evidence type="ECO:0000256" key="4">
    <source>
        <dbReference type="ARBA" id="ARBA00029454"/>
    </source>
</evidence>
<dbReference type="Gene3D" id="2.30.38.10">
    <property type="entry name" value="Luciferase, Domain 3"/>
    <property type="match status" value="1"/>
</dbReference>
<proteinExistence type="inferred from homology"/>
<dbReference type="GO" id="GO:0016874">
    <property type="term" value="F:ligase activity"/>
    <property type="evidence" value="ECO:0007669"/>
    <property type="project" value="UniProtKB-KW"/>
</dbReference>
<dbReference type="InterPro" id="IPR042099">
    <property type="entry name" value="ANL_N_sf"/>
</dbReference>
<keyword evidence="2" id="KW-0597">Phosphoprotein</keyword>